<protein>
    <submittedName>
        <fullName evidence="2">Uncharacterized protein</fullName>
    </submittedName>
</protein>
<reference evidence="2 3" key="1">
    <citation type="submission" date="2020-01" db="EMBL/GenBank/DDBJ databases">
        <title>Insect and environment-associated Actinomycetes.</title>
        <authorList>
            <person name="Currrie C."/>
            <person name="Chevrette M."/>
            <person name="Carlson C."/>
            <person name="Stubbendieck R."/>
            <person name="Wendt-Pienkowski E."/>
        </authorList>
    </citation>
    <scope>NUCLEOTIDE SEQUENCE [LARGE SCALE GENOMIC DNA]</scope>
    <source>
        <strain evidence="2 3">SID8189</strain>
    </source>
</reference>
<organism evidence="2 3">
    <name type="scientific">Actinospica acidiphila</name>
    <dbReference type="NCBI Taxonomy" id="304899"/>
    <lineage>
        <taxon>Bacteria</taxon>
        <taxon>Bacillati</taxon>
        <taxon>Actinomycetota</taxon>
        <taxon>Actinomycetes</taxon>
        <taxon>Catenulisporales</taxon>
        <taxon>Actinospicaceae</taxon>
        <taxon>Actinospica</taxon>
    </lineage>
</organism>
<comment type="caution">
    <text evidence="2">The sequence shown here is derived from an EMBL/GenBank/DDBJ whole genome shotgun (WGS) entry which is preliminary data.</text>
</comment>
<feature type="region of interest" description="Disordered" evidence="1">
    <location>
        <begin position="95"/>
        <end position="118"/>
    </location>
</feature>
<name>A0A9X5CFQ0_9ACTN</name>
<accession>A0A9X5CFQ0</accession>
<proteinExistence type="predicted"/>
<evidence type="ECO:0000313" key="3">
    <source>
        <dbReference type="Proteomes" id="UP000471745"/>
    </source>
</evidence>
<dbReference type="RefSeq" id="WP_163085870.1">
    <property type="nucleotide sequence ID" value="NZ_JAAGNA010000127.1"/>
</dbReference>
<sequence length="336" mass="36910">MPVPSEAPRNRVGLPTVDLAAARELFRTAESSGLGRPGTDELFDRWLDESCDIAFYRGADRSLQARAVGLRDDVPDRLSNSRVGQARLEAVCLNPHRPASDPAEEPTSDADTDGTDEADERHGITVCCMHGLCWDCEVPKERYAKLDGPRDDEDELDDFCVLYIVDENTGGLTEEPSYDLSGELPSDLSGRSLRGLTVLTDTARRKLVTEEWDTEGPWRLWWTSCGSGVTELLGGAAGTEFFGRGADEAEETTCYVTVQKDGDAHTVEVLDVRGAEAHATYEAPVAEPDGTPQDTETLEGLRNLLERAAEQVREAGYGFHGDWTVNWTQCRVLLTD</sequence>
<gene>
    <name evidence="2" type="ORF">G3I18_03520</name>
</gene>
<dbReference type="AlphaFoldDB" id="A0A9X5CFQ0"/>
<evidence type="ECO:0000256" key="1">
    <source>
        <dbReference type="SAM" id="MobiDB-lite"/>
    </source>
</evidence>
<feature type="compositionally biased region" description="Acidic residues" evidence="1">
    <location>
        <begin position="102"/>
        <end position="118"/>
    </location>
</feature>
<keyword evidence="3" id="KW-1185">Reference proteome</keyword>
<dbReference type="EMBL" id="JAAGNA010000127">
    <property type="protein sequence ID" value="NEC47652.1"/>
    <property type="molecule type" value="Genomic_DNA"/>
</dbReference>
<evidence type="ECO:0000313" key="2">
    <source>
        <dbReference type="EMBL" id="NEC47652.1"/>
    </source>
</evidence>
<dbReference type="Proteomes" id="UP000471745">
    <property type="component" value="Unassembled WGS sequence"/>
</dbReference>